<dbReference type="Proteomes" id="UP000516373">
    <property type="component" value="Chromosome"/>
</dbReference>
<name>A0A7G1NRP4_9ACTN</name>
<dbReference type="AlphaFoldDB" id="A0A7G1NRP4"/>
<feature type="transmembrane region" description="Helical" evidence="2">
    <location>
        <begin position="58"/>
        <end position="75"/>
    </location>
</feature>
<organism evidence="3 4">
    <name type="scientific">Streptomyces tuirus</name>
    <dbReference type="NCBI Taxonomy" id="68278"/>
    <lineage>
        <taxon>Bacteria</taxon>
        <taxon>Bacillati</taxon>
        <taxon>Actinomycetota</taxon>
        <taxon>Actinomycetes</taxon>
        <taxon>Kitasatosporales</taxon>
        <taxon>Streptomycetaceae</taxon>
        <taxon>Streptomyces</taxon>
    </lineage>
</organism>
<reference evidence="3 4" key="1">
    <citation type="journal article" date="2014" name="Int. J. Syst. Evol. Microbiol.">
        <title>Complete genome sequence of Corynebacterium casei LMG S-19264T (=DSM 44701T), isolated from a smear-ripened cheese.</title>
        <authorList>
            <consortium name="US DOE Joint Genome Institute (JGI-PGF)"/>
            <person name="Walter F."/>
            <person name="Albersmeier A."/>
            <person name="Kalinowski J."/>
            <person name="Ruckert C."/>
        </authorList>
    </citation>
    <scope>NUCLEOTIDE SEQUENCE [LARGE SCALE GENOMIC DNA]</scope>
    <source>
        <strain evidence="3 4">JCM 4255</strain>
    </source>
</reference>
<dbReference type="KEGG" id="stui:GCM10017668_62030"/>
<proteinExistence type="predicted"/>
<keyword evidence="2" id="KW-0812">Transmembrane</keyword>
<feature type="region of interest" description="Disordered" evidence="1">
    <location>
        <begin position="1"/>
        <end position="33"/>
    </location>
</feature>
<evidence type="ECO:0000256" key="2">
    <source>
        <dbReference type="SAM" id="Phobius"/>
    </source>
</evidence>
<evidence type="ECO:0000313" key="4">
    <source>
        <dbReference type="Proteomes" id="UP000516373"/>
    </source>
</evidence>
<feature type="transmembrane region" description="Helical" evidence="2">
    <location>
        <begin position="32"/>
        <end position="52"/>
    </location>
</feature>
<sequence length="93" mass="9548">MPGSSDARGHAAAWVKGEQDVDETGRRPARRAGLPGGAVTALLAVAACAGHATKADLPWWAVLAVAVSAVGLAGWTRRPERPSARAGGRLPMR</sequence>
<dbReference type="EMBL" id="AP023439">
    <property type="protein sequence ID" value="BCL24360.1"/>
    <property type="molecule type" value="Genomic_DNA"/>
</dbReference>
<keyword evidence="2" id="KW-0472">Membrane</keyword>
<evidence type="ECO:0000313" key="3">
    <source>
        <dbReference type="EMBL" id="BCL24360.1"/>
    </source>
</evidence>
<accession>A0A7G1NRP4</accession>
<evidence type="ECO:0000256" key="1">
    <source>
        <dbReference type="SAM" id="MobiDB-lite"/>
    </source>
</evidence>
<keyword evidence="2" id="KW-1133">Transmembrane helix</keyword>
<gene>
    <name evidence="3" type="ORF">GCM10017668_62030</name>
</gene>
<protein>
    <submittedName>
        <fullName evidence="3">Uncharacterized protein</fullName>
    </submittedName>
</protein>
<feature type="compositionally biased region" description="Basic and acidic residues" evidence="1">
    <location>
        <begin position="17"/>
        <end position="26"/>
    </location>
</feature>